<evidence type="ECO:0000256" key="1">
    <source>
        <dbReference type="SAM" id="MobiDB-lite"/>
    </source>
</evidence>
<dbReference type="Proteomes" id="UP000004105">
    <property type="component" value="Unassembled WGS sequence"/>
</dbReference>
<dbReference type="AlphaFoldDB" id="F2BAG6"/>
<proteinExistence type="predicted"/>
<name>F2BAG6_9NEIS</name>
<dbReference type="EMBL" id="AFAY01000012">
    <property type="protein sequence ID" value="EGF11522.1"/>
    <property type="molecule type" value="Genomic_DNA"/>
</dbReference>
<accession>F2BAG6</accession>
<protein>
    <submittedName>
        <fullName evidence="2">Uncharacterized protein</fullName>
    </submittedName>
</protein>
<comment type="caution">
    <text evidence="2">The sequence shown here is derived from an EMBL/GenBank/DDBJ whole genome shotgun (WGS) entry which is preliminary data.</text>
</comment>
<reference evidence="2 3" key="1">
    <citation type="submission" date="2011-02" db="EMBL/GenBank/DDBJ databases">
        <authorList>
            <person name="Muzny D."/>
            <person name="Qin X."/>
            <person name="Deng J."/>
            <person name="Jiang H."/>
            <person name="Liu Y."/>
            <person name="Qu J."/>
            <person name="Song X.-Z."/>
            <person name="Zhang L."/>
            <person name="Thornton R."/>
            <person name="Coyle M."/>
            <person name="Francisco L."/>
            <person name="Jackson L."/>
            <person name="Javaid M."/>
            <person name="Korchina V."/>
            <person name="Kovar C."/>
            <person name="Mata R."/>
            <person name="Mathew T."/>
            <person name="Ngo R."/>
            <person name="Nguyen L."/>
            <person name="Nguyen N."/>
            <person name="Okwuonu G."/>
            <person name="Ongeri F."/>
            <person name="Pham C."/>
            <person name="Simmons D."/>
            <person name="Wilczek-Boney K."/>
            <person name="Hale W."/>
            <person name="Jakkamsetti A."/>
            <person name="Pham P."/>
            <person name="Ruth R."/>
            <person name="San Lucas F."/>
            <person name="Warren J."/>
            <person name="Zhang J."/>
            <person name="Zhao Z."/>
            <person name="Zhou C."/>
            <person name="Zhu D."/>
            <person name="Lee S."/>
            <person name="Bess C."/>
            <person name="Blankenburg K."/>
            <person name="Forbes L."/>
            <person name="Fu Q."/>
            <person name="Gubbala S."/>
            <person name="Hirani K."/>
            <person name="Jayaseelan J.C."/>
            <person name="Lara F."/>
            <person name="Munidasa M."/>
            <person name="Palculict T."/>
            <person name="Patil S."/>
            <person name="Pu L.-L."/>
            <person name="Saada N."/>
            <person name="Tang L."/>
            <person name="Weissenberger G."/>
            <person name="Zhu Y."/>
            <person name="Hemphill L."/>
            <person name="Shang Y."/>
            <person name="Youmans B."/>
            <person name="Ayvaz T."/>
            <person name="Ross M."/>
            <person name="Santibanez J."/>
            <person name="Aqrawi P."/>
            <person name="Gross S."/>
            <person name="Joshi V."/>
            <person name="Fowler G."/>
            <person name="Nazareth L."/>
            <person name="Reid J."/>
            <person name="Worley K."/>
            <person name="Petrosino J."/>
            <person name="Highlander S."/>
            <person name="Gibbs R."/>
        </authorList>
    </citation>
    <scope>NUCLEOTIDE SEQUENCE [LARGE SCALE GENOMIC DNA]</scope>
    <source>
        <strain evidence="2 3">ATCC BAA-1200</strain>
    </source>
</reference>
<gene>
    <name evidence="2" type="ORF">HMPREF9123_0638</name>
</gene>
<dbReference type="HOGENOM" id="CLU_3027550_0_0_4"/>
<dbReference type="RefSeq" id="WP_007341650.1">
    <property type="nucleotide sequence ID" value="NZ_GL878494.1"/>
</dbReference>
<organism evidence="2 3">
    <name type="scientific">Neisseria bacilliformis ATCC BAA-1200</name>
    <dbReference type="NCBI Taxonomy" id="888742"/>
    <lineage>
        <taxon>Bacteria</taxon>
        <taxon>Pseudomonadati</taxon>
        <taxon>Pseudomonadota</taxon>
        <taxon>Betaproteobacteria</taxon>
        <taxon>Neisseriales</taxon>
        <taxon>Neisseriaceae</taxon>
        <taxon>Neisseria</taxon>
    </lineage>
</organism>
<evidence type="ECO:0000313" key="3">
    <source>
        <dbReference type="Proteomes" id="UP000004105"/>
    </source>
</evidence>
<keyword evidence="3" id="KW-1185">Reference proteome</keyword>
<sequence>MKKARITFSDGLKGSLSPGRVGQDPPYALFHQNQKTACVAEPHPLLGFGGCKEAV</sequence>
<evidence type="ECO:0000313" key="2">
    <source>
        <dbReference type="EMBL" id="EGF11522.1"/>
    </source>
</evidence>
<feature type="region of interest" description="Disordered" evidence="1">
    <location>
        <begin position="1"/>
        <end position="20"/>
    </location>
</feature>